<reference evidence="3" key="1">
    <citation type="submission" date="2021-01" db="EMBL/GenBank/DDBJ databases">
        <authorList>
            <person name="Corre E."/>
            <person name="Pelletier E."/>
            <person name="Niang G."/>
            <person name="Scheremetjew M."/>
            <person name="Finn R."/>
            <person name="Kale V."/>
            <person name="Holt S."/>
            <person name="Cochrane G."/>
            <person name="Meng A."/>
            <person name="Brown T."/>
            <person name="Cohen L."/>
        </authorList>
    </citation>
    <scope>NUCLEOTIDE SEQUENCE</scope>
    <source>
        <strain evidence="3">CCMP3328</strain>
    </source>
</reference>
<sequence length="104" mass="11123">MLLLLLLSKLRAAFCLPLDVNLAIVPCDDMTGVKCVRRDRIGTLLSFAIGDVALSLVVAVVEYEASCASGSERPLHLRALSTQVCAAQQHEGAIPLPCSESCRK</sequence>
<name>A0A6T6GLI0_9STRA</name>
<feature type="signal peptide" evidence="1">
    <location>
        <begin position="1"/>
        <end position="15"/>
    </location>
</feature>
<dbReference type="AlphaFoldDB" id="A0A6T6GLI0"/>
<evidence type="ECO:0000313" key="3">
    <source>
        <dbReference type="EMBL" id="CAD8338335.1"/>
    </source>
</evidence>
<protein>
    <recommendedName>
        <fullName evidence="4">Secreted protein</fullName>
    </recommendedName>
</protein>
<dbReference type="EMBL" id="HBEF01016767">
    <property type="protein sequence ID" value="CAD8338334.1"/>
    <property type="molecule type" value="Transcribed_RNA"/>
</dbReference>
<gene>
    <name evidence="2" type="ORF">CAUS1442_LOCUS10463</name>
    <name evidence="3" type="ORF">CAUS1442_LOCUS10464</name>
</gene>
<evidence type="ECO:0000313" key="2">
    <source>
        <dbReference type="EMBL" id="CAD8338334.1"/>
    </source>
</evidence>
<organism evidence="3">
    <name type="scientific">Craspedostauros australis</name>
    <dbReference type="NCBI Taxonomy" id="1486917"/>
    <lineage>
        <taxon>Eukaryota</taxon>
        <taxon>Sar</taxon>
        <taxon>Stramenopiles</taxon>
        <taxon>Ochrophyta</taxon>
        <taxon>Bacillariophyta</taxon>
        <taxon>Bacillariophyceae</taxon>
        <taxon>Bacillariophycidae</taxon>
        <taxon>Naviculales</taxon>
        <taxon>Naviculaceae</taxon>
        <taxon>Craspedostauros</taxon>
    </lineage>
</organism>
<evidence type="ECO:0008006" key="4">
    <source>
        <dbReference type="Google" id="ProtNLM"/>
    </source>
</evidence>
<proteinExistence type="predicted"/>
<accession>A0A6T6GLI0</accession>
<evidence type="ECO:0000256" key="1">
    <source>
        <dbReference type="SAM" id="SignalP"/>
    </source>
</evidence>
<feature type="chain" id="PRO_5036393630" description="Secreted protein" evidence="1">
    <location>
        <begin position="16"/>
        <end position="104"/>
    </location>
</feature>
<keyword evidence="1" id="KW-0732">Signal</keyword>
<dbReference type="EMBL" id="HBEF01016768">
    <property type="protein sequence ID" value="CAD8338335.1"/>
    <property type="molecule type" value="Transcribed_RNA"/>
</dbReference>